<dbReference type="AlphaFoldDB" id="A0A395II77"/>
<dbReference type="GO" id="GO:0016020">
    <property type="term" value="C:membrane"/>
    <property type="evidence" value="ECO:0007669"/>
    <property type="project" value="UniProtKB-SubCell"/>
</dbReference>
<keyword evidence="4 7" id="KW-1133">Transmembrane helix</keyword>
<proteinExistence type="inferred from homology"/>
<dbReference type="PROSITE" id="PS01309">
    <property type="entry name" value="UPF0057"/>
    <property type="match status" value="1"/>
</dbReference>
<evidence type="ECO:0000313" key="9">
    <source>
        <dbReference type="Proteomes" id="UP000249056"/>
    </source>
</evidence>
<comment type="similarity">
    <text evidence="2">Belongs to the UPF0057 (PMP3) family.</text>
</comment>
<dbReference type="Pfam" id="PF01679">
    <property type="entry name" value="Pmp3"/>
    <property type="match status" value="1"/>
</dbReference>
<dbReference type="PANTHER" id="PTHR21659">
    <property type="entry name" value="HYDROPHOBIC PROTEIN RCI2 LOW TEMPERATURE AND SALT RESPONSIVE PROTEIN LTI6 -RELATED"/>
    <property type="match status" value="1"/>
</dbReference>
<accession>A0A395II77</accession>
<dbReference type="InterPro" id="IPR000612">
    <property type="entry name" value="PMP3"/>
</dbReference>
<evidence type="ECO:0000256" key="6">
    <source>
        <dbReference type="SAM" id="MobiDB-lite"/>
    </source>
</evidence>
<dbReference type="Proteomes" id="UP000249056">
    <property type="component" value="Unassembled WGS sequence"/>
</dbReference>
<evidence type="ECO:0008006" key="10">
    <source>
        <dbReference type="Google" id="ProtNLM"/>
    </source>
</evidence>
<evidence type="ECO:0000256" key="7">
    <source>
        <dbReference type="SAM" id="Phobius"/>
    </source>
</evidence>
<evidence type="ECO:0000256" key="3">
    <source>
        <dbReference type="ARBA" id="ARBA00022692"/>
    </source>
</evidence>
<reference evidence="8 9" key="1">
    <citation type="submission" date="2018-06" db="EMBL/GenBank/DDBJ databases">
        <title>Genome Sequence of the Brown Rot Fungal Pathogen Monilinia fructigena.</title>
        <authorList>
            <person name="Landi L."/>
            <person name="De Miccolis Angelini R.M."/>
            <person name="Pollastro S."/>
            <person name="Abate D."/>
            <person name="Faretra F."/>
            <person name="Romanazzi G."/>
        </authorList>
    </citation>
    <scope>NUCLEOTIDE SEQUENCE [LARGE SCALE GENOMIC DNA]</scope>
    <source>
        <strain evidence="8 9">Mfrg269</strain>
    </source>
</reference>
<evidence type="ECO:0000256" key="4">
    <source>
        <dbReference type="ARBA" id="ARBA00022989"/>
    </source>
</evidence>
<feature type="region of interest" description="Disordered" evidence="6">
    <location>
        <begin position="85"/>
        <end position="104"/>
    </location>
</feature>
<keyword evidence="3 7" id="KW-0812">Transmembrane</keyword>
<evidence type="ECO:0000256" key="2">
    <source>
        <dbReference type="ARBA" id="ARBA00009530"/>
    </source>
</evidence>
<name>A0A395II77_9HELO</name>
<dbReference type="OrthoDB" id="2802411at2759"/>
<dbReference type="EMBL" id="QKRW01000050">
    <property type="protein sequence ID" value="RAL59584.1"/>
    <property type="molecule type" value="Genomic_DNA"/>
</dbReference>
<evidence type="ECO:0000256" key="5">
    <source>
        <dbReference type="ARBA" id="ARBA00023136"/>
    </source>
</evidence>
<feature type="transmembrane region" description="Helical" evidence="7">
    <location>
        <begin position="34"/>
        <end position="53"/>
    </location>
</feature>
<gene>
    <name evidence="8" type="ORF">DID88_006443</name>
</gene>
<keyword evidence="5 7" id="KW-0472">Membrane</keyword>
<evidence type="ECO:0000313" key="8">
    <source>
        <dbReference type="EMBL" id="RAL59584.1"/>
    </source>
</evidence>
<evidence type="ECO:0000256" key="1">
    <source>
        <dbReference type="ARBA" id="ARBA00004370"/>
    </source>
</evidence>
<keyword evidence="9" id="KW-1185">Reference proteome</keyword>
<organism evidence="8 9">
    <name type="scientific">Monilinia fructigena</name>
    <dbReference type="NCBI Taxonomy" id="38457"/>
    <lineage>
        <taxon>Eukaryota</taxon>
        <taxon>Fungi</taxon>
        <taxon>Dikarya</taxon>
        <taxon>Ascomycota</taxon>
        <taxon>Pezizomycotina</taxon>
        <taxon>Leotiomycetes</taxon>
        <taxon>Helotiales</taxon>
        <taxon>Sclerotiniaceae</taxon>
        <taxon>Monilinia</taxon>
    </lineage>
</organism>
<protein>
    <recommendedName>
        <fullName evidence="10">Stress response RCI peptide</fullName>
    </recommendedName>
</protein>
<comment type="caution">
    <text evidence="8">The sequence shown here is derived from an EMBL/GenBank/DDBJ whole genome shotgun (WGS) entry which is preliminary data.</text>
</comment>
<dbReference type="PANTHER" id="PTHR21659:SF57">
    <property type="entry name" value="PLASMA MEMBRANE PROTEOLIPID 31"/>
    <property type="match status" value="1"/>
</dbReference>
<feature type="transmembrane region" description="Helical" evidence="7">
    <location>
        <begin position="6"/>
        <end position="22"/>
    </location>
</feature>
<comment type="subcellular location">
    <subcellularLocation>
        <location evidence="1">Membrane</location>
    </subcellularLocation>
</comment>
<sequence>MCSSDIFLALIAILFPPLAVWVKRGLCTADSLINLLLCTLGFLPGLLHAWYIIAKHPDPDSSSDYSRLPDAENARVTYVVVQGPDGRTHRVAPNNGHARPQGYGATAPMEAPIVQQQVNGTWAVAGEGEGVQVRATGRGK</sequence>